<dbReference type="Proteomes" id="UP000054988">
    <property type="component" value="Unassembled WGS sequence"/>
</dbReference>
<proteinExistence type="predicted"/>
<feature type="compositionally biased region" description="Acidic residues" evidence="1">
    <location>
        <begin position="273"/>
        <end position="291"/>
    </location>
</feature>
<evidence type="ECO:0000313" key="2">
    <source>
        <dbReference type="EMBL" id="KTB45357.1"/>
    </source>
</evidence>
<accession>A0A0W0G9X1</accession>
<protein>
    <submittedName>
        <fullName evidence="2">Uncharacterized protein</fullName>
    </submittedName>
</protein>
<dbReference type="AlphaFoldDB" id="A0A0W0G9X1"/>
<dbReference type="eggNOG" id="ENOG502RBMS">
    <property type="taxonomic scope" value="Eukaryota"/>
</dbReference>
<organism evidence="2 3">
    <name type="scientific">Moniliophthora roreri</name>
    <name type="common">Frosty pod rot fungus</name>
    <name type="synonym">Monilia roreri</name>
    <dbReference type="NCBI Taxonomy" id="221103"/>
    <lineage>
        <taxon>Eukaryota</taxon>
        <taxon>Fungi</taxon>
        <taxon>Dikarya</taxon>
        <taxon>Basidiomycota</taxon>
        <taxon>Agaricomycotina</taxon>
        <taxon>Agaricomycetes</taxon>
        <taxon>Agaricomycetidae</taxon>
        <taxon>Agaricales</taxon>
        <taxon>Marasmiineae</taxon>
        <taxon>Marasmiaceae</taxon>
        <taxon>Moniliophthora</taxon>
    </lineage>
</organism>
<evidence type="ECO:0000256" key="1">
    <source>
        <dbReference type="SAM" id="MobiDB-lite"/>
    </source>
</evidence>
<gene>
    <name evidence="2" type="ORF">WG66_2040</name>
</gene>
<feature type="region of interest" description="Disordered" evidence="1">
    <location>
        <begin position="251"/>
        <end position="297"/>
    </location>
</feature>
<reference evidence="2 3" key="1">
    <citation type="submission" date="2015-12" db="EMBL/GenBank/DDBJ databases">
        <title>Draft genome sequence of Moniliophthora roreri, the causal agent of frosty pod rot of cacao.</title>
        <authorList>
            <person name="Aime M.C."/>
            <person name="Diaz-Valderrama J.R."/>
            <person name="Kijpornyongpan T."/>
            <person name="Phillips-Mora W."/>
        </authorList>
    </citation>
    <scope>NUCLEOTIDE SEQUENCE [LARGE SCALE GENOMIC DNA]</scope>
    <source>
        <strain evidence="2 3">MCA 2952</strain>
    </source>
</reference>
<comment type="caution">
    <text evidence="2">The sequence shown here is derived from an EMBL/GenBank/DDBJ whole genome shotgun (WGS) entry which is preliminary data.</text>
</comment>
<feature type="compositionally biased region" description="Acidic residues" evidence="1">
    <location>
        <begin position="253"/>
        <end position="263"/>
    </location>
</feature>
<name>A0A0W0G9X1_MONRR</name>
<evidence type="ECO:0000313" key="3">
    <source>
        <dbReference type="Proteomes" id="UP000054988"/>
    </source>
</evidence>
<dbReference type="EMBL" id="LATX01000716">
    <property type="protein sequence ID" value="KTB45357.1"/>
    <property type="molecule type" value="Genomic_DNA"/>
</dbReference>
<sequence>MSVCNITSISNLPLDIVDRIVTALWTSPLTPSERVHVTKSFQSVSRAWSALFTRIFYVHFHLCGPSRTLKFLQILRGSDPLTLNMLNRYCRSITFEHAHEHLFPRPSLLERPLGPDIDAILRHLASFPQHLPLLDRVSFHLHNYLMETLFDLAHFQAFPTRVRCLEFQFSYSPRTDGKAIQQIKSTRFERFGIYPGSMPHVRELRVFGSSTAVAKELLAACGGMGTLDVFEQDAWIPSTACQPFRPNRFYEKEQEEQQEEDDGGNVLEHNGYEPEDEDEDDDDDLDDEEWEAEMRSYSSEDLSCIIATLRGFQG</sequence>